<protein>
    <recommendedName>
        <fullName evidence="2">Double-GTPase 2 domain-containing protein</fullName>
    </recommendedName>
</protein>
<reference evidence="3 4" key="1">
    <citation type="submission" date="2018-05" db="EMBL/GenBank/DDBJ databases">
        <title>Evolution of GPA BGCs.</title>
        <authorList>
            <person name="Waglechner N."/>
            <person name="Wright G.D."/>
        </authorList>
    </citation>
    <scope>NUCLEOTIDE SEQUENCE [LARGE SCALE GENOMIC DNA]</scope>
    <source>
        <strain evidence="3 4">A82846</strain>
    </source>
</reference>
<proteinExistence type="predicted"/>
<dbReference type="AlphaFoldDB" id="A0A428YNA6"/>
<dbReference type="InterPro" id="IPR045528">
    <property type="entry name" value="DO-GTPase2"/>
</dbReference>
<evidence type="ECO:0000259" key="2">
    <source>
        <dbReference type="Pfam" id="PF19993"/>
    </source>
</evidence>
<dbReference type="Proteomes" id="UP000287547">
    <property type="component" value="Unassembled WGS sequence"/>
</dbReference>
<dbReference type="RefSeq" id="WP_037269935.1">
    <property type="nucleotide sequence ID" value="NZ_QHKI01000070.1"/>
</dbReference>
<feature type="domain" description="Double-GTPase 2" evidence="2">
    <location>
        <begin position="88"/>
        <end position="264"/>
    </location>
</feature>
<evidence type="ECO:0000256" key="1">
    <source>
        <dbReference type="SAM" id="MobiDB-lite"/>
    </source>
</evidence>
<evidence type="ECO:0000313" key="4">
    <source>
        <dbReference type="Proteomes" id="UP000287547"/>
    </source>
</evidence>
<organism evidence="3 4">
    <name type="scientific">Kibdelosporangium aridum</name>
    <dbReference type="NCBI Taxonomy" id="2030"/>
    <lineage>
        <taxon>Bacteria</taxon>
        <taxon>Bacillati</taxon>
        <taxon>Actinomycetota</taxon>
        <taxon>Actinomycetes</taxon>
        <taxon>Pseudonocardiales</taxon>
        <taxon>Pseudonocardiaceae</taxon>
        <taxon>Kibdelosporangium</taxon>
    </lineage>
</organism>
<evidence type="ECO:0000313" key="3">
    <source>
        <dbReference type="EMBL" id="RSM69642.1"/>
    </source>
</evidence>
<dbReference type="InterPro" id="IPR027417">
    <property type="entry name" value="P-loop_NTPase"/>
</dbReference>
<dbReference type="Pfam" id="PF19993">
    <property type="entry name" value="DO-GTPase2"/>
    <property type="match status" value="1"/>
</dbReference>
<dbReference type="Gene3D" id="3.40.50.300">
    <property type="entry name" value="P-loop containing nucleotide triphosphate hydrolases"/>
    <property type="match status" value="1"/>
</dbReference>
<dbReference type="EMBL" id="QHKI01000070">
    <property type="protein sequence ID" value="RSM69642.1"/>
    <property type="molecule type" value="Genomic_DNA"/>
</dbReference>
<name>A0A428YNA6_KIBAR</name>
<accession>A0A428YNA6</accession>
<comment type="caution">
    <text evidence="3">The sequence shown here is derived from an EMBL/GenBank/DDBJ whole genome shotgun (WGS) entry which is preliminary data.</text>
</comment>
<sequence>MTASTTKPAGKKVTCPTCLDTFVWDESEPLEYSPRDGKYKPAEPPAAGNPEKEKDARRRWYVRCPNPSHDSPEHHLPVMYADYNDPLVVALVGRPRSGKTHLVVAMIRELLHSPAAGRAGLRAHALDYYQHVTFKRNYLDPFENGQRLPGTRNEAGTYLASLVVECGQVKRPLVFFDVAGEDFRNSENTRLTRFLVNAGALLFVEDAPHVFRNSAEERDLRDDPSLTGPVRATNEFVWEAVSRLPSGGRHLPTAIALTKSDRLRYVRPVDRWIRHDPGGQVSPEQLLAESRDLYALLSAGSSSMVKLYHEFERCTMHFVSATGSAVANDDRFPVGIRPLRVLTPLLALFAMSGVITGPQVDLVGR</sequence>
<feature type="region of interest" description="Disordered" evidence="1">
    <location>
        <begin position="29"/>
        <end position="56"/>
    </location>
</feature>
<dbReference type="OrthoDB" id="5171766at2"/>
<dbReference type="SUPFAM" id="SSF52540">
    <property type="entry name" value="P-loop containing nucleoside triphosphate hydrolases"/>
    <property type="match status" value="1"/>
</dbReference>
<gene>
    <name evidence="3" type="ORF">DMH04_45815</name>
</gene>